<dbReference type="GO" id="GO:0016491">
    <property type="term" value="F:oxidoreductase activity"/>
    <property type="evidence" value="ECO:0007669"/>
    <property type="project" value="UniProtKB-KW"/>
</dbReference>
<dbReference type="CDD" id="cd06223">
    <property type="entry name" value="PRTases_typeI"/>
    <property type="match status" value="1"/>
</dbReference>
<dbReference type="PANTHER" id="PTHR42973">
    <property type="entry name" value="BINDING OXIDOREDUCTASE, PUTATIVE (AFU_ORTHOLOGUE AFUA_1G17690)-RELATED"/>
    <property type="match status" value="1"/>
</dbReference>
<dbReference type="InterPro" id="IPR036318">
    <property type="entry name" value="FAD-bd_PCMH-like_sf"/>
</dbReference>
<protein>
    <recommendedName>
        <fullName evidence="5">FAD-binding PCMH-type domain-containing protein</fullName>
    </recommendedName>
</protein>
<proteinExistence type="inferred from homology"/>
<accession>A0AAJ0D643</accession>
<evidence type="ECO:0000259" key="5">
    <source>
        <dbReference type="PROSITE" id="PS51387"/>
    </source>
</evidence>
<dbReference type="Gene3D" id="3.40.50.300">
    <property type="entry name" value="P-loop containing nucleotide triphosphate hydrolases"/>
    <property type="match status" value="1"/>
</dbReference>
<evidence type="ECO:0000256" key="3">
    <source>
        <dbReference type="ARBA" id="ARBA00022827"/>
    </source>
</evidence>
<organism evidence="6 7">
    <name type="scientific">Extremus antarcticus</name>
    <dbReference type="NCBI Taxonomy" id="702011"/>
    <lineage>
        <taxon>Eukaryota</taxon>
        <taxon>Fungi</taxon>
        <taxon>Dikarya</taxon>
        <taxon>Ascomycota</taxon>
        <taxon>Pezizomycotina</taxon>
        <taxon>Dothideomycetes</taxon>
        <taxon>Dothideomycetidae</taxon>
        <taxon>Mycosphaerellales</taxon>
        <taxon>Extremaceae</taxon>
        <taxon>Extremus</taxon>
    </lineage>
</organism>
<evidence type="ECO:0000313" key="7">
    <source>
        <dbReference type="Proteomes" id="UP001271007"/>
    </source>
</evidence>
<dbReference type="Gene3D" id="3.40.50.2020">
    <property type="match status" value="1"/>
</dbReference>
<dbReference type="Pfam" id="PF01565">
    <property type="entry name" value="FAD_binding_4"/>
    <property type="match status" value="1"/>
</dbReference>
<keyword evidence="4" id="KW-0560">Oxidoreductase</keyword>
<dbReference type="Proteomes" id="UP001271007">
    <property type="component" value="Unassembled WGS sequence"/>
</dbReference>
<evidence type="ECO:0000256" key="2">
    <source>
        <dbReference type="ARBA" id="ARBA00022630"/>
    </source>
</evidence>
<dbReference type="PROSITE" id="PS51387">
    <property type="entry name" value="FAD_PCMH"/>
    <property type="match status" value="1"/>
</dbReference>
<name>A0AAJ0D643_9PEZI</name>
<gene>
    <name evidence="6" type="ORF">LTR09_011778</name>
</gene>
<evidence type="ECO:0000256" key="4">
    <source>
        <dbReference type="ARBA" id="ARBA00023002"/>
    </source>
</evidence>
<dbReference type="AlphaFoldDB" id="A0AAJ0D643"/>
<dbReference type="InterPro" id="IPR006094">
    <property type="entry name" value="Oxid_FAD_bind_N"/>
</dbReference>
<dbReference type="Gene3D" id="3.40.50.150">
    <property type="entry name" value="Vaccinia Virus protein VP39"/>
    <property type="match status" value="1"/>
</dbReference>
<dbReference type="Pfam" id="PF04275">
    <property type="entry name" value="P-mevalo_kinase"/>
    <property type="match status" value="1"/>
</dbReference>
<feature type="domain" description="FAD-binding PCMH-type" evidence="5">
    <location>
        <begin position="311"/>
        <end position="505"/>
    </location>
</feature>
<comment type="similarity">
    <text evidence="1">Belongs to the oxygen-dependent FAD-linked oxidoreductase family.</text>
</comment>
<dbReference type="InterPro" id="IPR027417">
    <property type="entry name" value="P-loop_NTPase"/>
</dbReference>
<dbReference type="InterPro" id="IPR016166">
    <property type="entry name" value="FAD-bd_PCMH"/>
</dbReference>
<dbReference type="InterPro" id="IPR005919">
    <property type="entry name" value="Pmev_kin_anim"/>
</dbReference>
<comment type="caution">
    <text evidence="6">The sequence shown here is derived from an EMBL/GenBank/DDBJ whole genome shotgun (WGS) entry which is preliminary data.</text>
</comment>
<dbReference type="GO" id="GO:0004631">
    <property type="term" value="F:phosphomevalonate kinase activity"/>
    <property type="evidence" value="ECO:0007669"/>
    <property type="project" value="InterPro"/>
</dbReference>
<dbReference type="Gene3D" id="3.40.462.20">
    <property type="match status" value="1"/>
</dbReference>
<keyword evidence="2" id="KW-0285">Flavoprotein</keyword>
<dbReference type="Gene3D" id="3.30.465.10">
    <property type="match status" value="1"/>
</dbReference>
<dbReference type="GO" id="GO:0006695">
    <property type="term" value="P:cholesterol biosynthetic process"/>
    <property type="evidence" value="ECO:0007669"/>
    <property type="project" value="InterPro"/>
</dbReference>
<dbReference type="GO" id="GO:0005737">
    <property type="term" value="C:cytoplasm"/>
    <property type="evidence" value="ECO:0007669"/>
    <property type="project" value="InterPro"/>
</dbReference>
<dbReference type="InterPro" id="IPR050416">
    <property type="entry name" value="FAD-linked_Oxidoreductase"/>
</dbReference>
<evidence type="ECO:0000313" key="6">
    <source>
        <dbReference type="EMBL" id="KAK3046753.1"/>
    </source>
</evidence>
<dbReference type="Pfam" id="PF00156">
    <property type="entry name" value="Pribosyltran"/>
    <property type="match status" value="1"/>
</dbReference>
<reference evidence="6" key="1">
    <citation type="submission" date="2023-04" db="EMBL/GenBank/DDBJ databases">
        <title>Black Yeasts Isolated from many extreme environments.</title>
        <authorList>
            <person name="Coleine C."/>
            <person name="Stajich J.E."/>
            <person name="Selbmann L."/>
        </authorList>
    </citation>
    <scope>NUCLEOTIDE SEQUENCE</scope>
    <source>
        <strain evidence="6">CCFEE 5312</strain>
    </source>
</reference>
<dbReference type="InterPro" id="IPR016169">
    <property type="entry name" value="FAD-bd_PCMH_sub2"/>
</dbReference>
<dbReference type="SUPFAM" id="SSF53271">
    <property type="entry name" value="PRTase-like"/>
    <property type="match status" value="1"/>
</dbReference>
<dbReference type="InterPro" id="IPR000836">
    <property type="entry name" value="PRTase_dom"/>
</dbReference>
<dbReference type="SUPFAM" id="SSF56176">
    <property type="entry name" value="FAD-binding/transporter-associated domain-like"/>
    <property type="match status" value="1"/>
</dbReference>
<dbReference type="GO" id="GO:0071949">
    <property type="term" value="F:FAD binding"/>
    <property type="evidence" value="ECO:0007669"/>
    <property type="project" value="InterPro"/>
</dbReference>
<dbReference type="InterPro" id="IPR029057">
    <property type="entry name" value="PRTase-like"/>
</dbReference>
<keyword evidence="7" id="KW-1185">Reference proteome</keyword>
<evidence type="ECO:0000256" key="1">
    <source>
        <dbReference type="ARBA" id="ARBA00005466"/>
    </source>
</evidence>
<dbReference type="PANTHER" id="PTHR42973:SF25">
    <property type="entry name" value="PHOSPHOMEVALONATE KINASE"/>
    <property type="match status" value="1"/>
</dbReference>
<keyword evidence="3" id="KW-0274">FAD</keyword>
<dbReference type="InterPro" id="IPR029063">
    <property type="entry name" value="SAM-dependent_MTases_sf"/>
</dbReference>
<sequence>MASLQSLKVSLRNEANALSRQELSDNEYSVGFNILMEDLEWQTYQKFIVPQLSQLLASLFKSRFRIAILEIGPGPRSILEYLPDHQKDRIRKYAAFEPNAVFASRLEERLCNTGEREERCPLPRLEGQADIRTEPFVLDSSVRSVSDRGTTVFREKFDVVLFCHSMYGMKPKEDFIRLAIGLLVERMEGSMVVVFHRDDTVRFDGLVCHWTASYPAGVVRVPDDDEKLEKFASFITGFTLRSVVASKAICASWRKVCRTLGAREPGHLNHLSFSSPHMMAVFTRHATALLELTARVPTMKAIGKMKSREARLRRPACVVKPTTIPHLQECVRWAVKYGLNLSVIGGGHSDHCIQNHVVAVDMSAFDRIHKLELENCTKASSLDADVGALITAEAGCMTGNIVSRAMAAGLAVPMGARPSVGAGLWLQGGIGHLARLHGLACDAIIGAIVVSVDSGCVLCVGYVPMQHIPTGAVHSENDINLLWAMKGAGTNFGIVVSVTFKAYTAPLYSIQSLAVSPSDELALQLRLREFAEIAGNDDRTSSADAFLYREASQLRLGVTMFASPTTEITIATPKPIEDTWGLENNSEIVDGVELFDAEMYVSGMHAGTGEAKTSSFKRCLFLKDVGDAKIVGHLATAVKTCPSSLCYIHLLQGGGAVCDVAAEATAFGCRDWDFACVITGVWRRDCDGTRIAQSAVQWVYDVAQTLLPWSCGTYGADLGPGSRDAALAAKAFGPNRQRLAHLKHSLDPHNVLAYACPLLKPTTNPKLIILVTGESGSGKDYCANLWVSSLKECTCGIVTARASSISDAVKREYASATGADLTRLLNDRAYKEQHRAALTAFFQDQVKRQPGLPEEQFLSVVQNAEGVDVLLITGMRDVALVTNLSPLVPDRKVLQVHVQASVQTRRTRGALRDEDRVDDDDHHIGPHSINLDYRPNLIFDNDTSGSGAAEQFARNRLLPLVQDGPQRLANMVRAVPNFPRPGMEFQHILGISQQPGGLDLCVSLLQAQFTGDWATVDAVACCEVGGLVYASALATRVALPLVLIREAGKLPTPTVSVAKLPSHISSLASDGQQKRIEIEQDVLGQGANVLVVDDVLSTGETLCAVLDLLEKAGIDHKDVSVMTVAEFPIHRGRQLLHNRGFGRVSVHSLLVFDGV</sequence>
<dbReference type="EMBL" id="JAWDJX010000081">
    <property type="protein sequence ID" value="KAK3046753.1"/>
    <property type="molecule type" value="Genomic_DNA"/>
</dbReference>